<reference evidence="3 4" key="1">
    <citation type="submission" date="2017-04" db="EMBL/GenBank/DDBJ databases">
        <title>Draft genome sequence of Zooshikella ganghwensis VG4 isolated from Red Sea sediments.</title>
        <authorList>
            <person name="Rehman Z."/>
            <person name="Alam I."/>
            <person name="Kamau A."/>
            <person name="Bajic V."/>
            <person name="Leiknes T."/>
        </authorList>
    </citation>
    <scope>NUCLEOTIDE SEQUENCE [LARGE SCALE GENOMIC DNA]</scope>
    <source>
        <strain evidence="3 4">VG4</strain>
    </source>
</reference>
<evidence type="ECO:0000313" key="4">
    <source>
        <dbReference type="Proteomes" id="UP000257039"/>
    </source>
</evidence>
<dbReference type="HAMAP" id="MF_01375">
    <property type="entry name" value="PhnX"/>
    <property type="match status" value="1"/>
</dbReference>
<feature type="binding site" evidence="2">
    <location>
        <position position="210"/>
    </location>
    <ligand>
        <name>Mg(2+)</name>
        <dbReference type="ChEBI" id="CHEBI:18420"/>
    </ligand>
</feature>
<keyword evidence="2" id="KW-0479">Metal-binding</keyword>
<accession>A0A4V1INT2</accession>
<keyword evidence="1" id="KW-0704">Schiff base</keyword>
<dbReference type="SFLD" id="SFLDS00003">
    <property type="entry name" value="Haloacid_Dehalogenase"/>
    <property type="match status" value="1"/>
</dbReference>
<dbReference type="InterPro" id="IPR023198">
    <property type="entry name" value="PGP-like_dom2"/>
</dbReference>
<dbReference type="NCBIfam" id="TIGR01509">
    <property type="entry name" value="HAD-SF-IA-v3"/>
    <property type="match status" value="1"/>
</dbReference>
<name>A0A4V1INT2_9GAMM</name>
<sequence>MPDNTSDCVRHVNGRAPMHLNYHRKYCGKIQAVIFDMTGTLVDFGAKANGQALQQLFNQYQIQLPPDTLLAVADLPDLAQLKYLFAIESIKDQWQQHQGSLPDEKQLEQLNIQLRTQQIVCASQQLSLPVDSKTVFQFIRKQGYKVGVCTHYCRDIASDLIPQLAEEGIKIDHWVSAADVSQPRPAPHLALTCAVALDILSVSACVKVDDSLKGIEEGLNAGMWTIGTAISGEYNNRSINEWNQLSNTERDKIRSEATLSLYRAGAHYVVDTISDIQSCLEDIEARLKRGERP</sequence>
<dbReference type="Gene3D" id="1.10.150.240">
    <property type="entry name" value="Putative phosphatase, domain 2"/>
    <property type="match status" value="1"/>
</dbReference>
<dbReference type="EC" id="3.11.1.1" evidence="2"/>
<comment type="cofactor">
    <cofactor evidence="2">
        <name>Mg(2+)</name>
        <dbReference type="ChEBI" id="CHEBI:18420"/>
    </cofactor>
    <text evidence="2">Binds 1 Mg(2+) ion per subunit.</text>
</comment>
<dbReference type="PRINTS" id="PR00413">
    <property type="entry name" value="HADHALOGNASE"/>
</dbReference>
<organism evidence="3 4">
    <name type="scientific">Zooshikella ganghwensis</name>
    <dbReference type="NCBI Taxonomy" id="202772"/>
    <lineage>
        <taxon>Bacteria</taxon>
        <taxon>Pseudomonadati</taxon>
        <taxon>Pseudomonadota</taxon>
        <taxon>Gammaproteobacteria</taxon>
        <taxon>Oceanospirillales</taxon>
        <taxon>Zooshikellaceae</taxon>
        <taxon>Zooshikella</taxon>
    </lineage>
</organism>
<gene>
    <name evidence="2" type="primary">phnX</name>
    <name evidence="3" type="ORF">B9G39_16050</name>
</gene>
<dbReference type="EMBL" id="NDXW01000001">
    <property type="protein sequence ID" value="RDH44821.1"/>
    <property type="molecule type" value="Genomic_DNA"/>
</dbReference>
<proteinExistence type="inferred from homology"/>
<evidence type="ECO:0000256" key="2">
    <source>
        <dbReference type="HAMAP-Rule" id="MF_01375"/>
    </source>
</evidence>
<protein>
    <recommendedName>
        <fullName evidence="2">Phosphonoacetaldehyde hydrolase</fullName>
        <shortName evidence="2">Phosphonatase</shortName>
        <ecNumber evidence="2">3.11.1.1</ecNumber>
    </recommendedName>
    <alternativeName>
        <fullName evidence="2">Phosphonoacetaldehyde phosphonohydrolase</fullName>
    </alternativeName>
</protein>
<comment type="function">
    <text evidence="2">Involved in phosphonate degradation.</text>
</comment>
<dbReference type="SUPFAM" id="SSF56784">
    <property type="entry name" value="HAD-like"/>
    <property type="match status" value="1"/>
</dbReference>
<comment type="catalytic activity">
    <reaction evidence="2">
        <text>phosphonoacetaldehyde + H2O = acetaldehyde + phosphate + H(+)</text>
        <dbReference type="Rhea" id="RHEA:18905"/>
        <dbReference type="ChEBI" id="CHEBI:15343"/>
        <dbReference type="ChEBI" id="CHEBI:15377"/>
        <dbReference type="ChEBI" id="CHEBI:15378"/>
        <dbReference type="ChEBI" id="CHEBI:43474"/>
        <dbReference type="ChEBI" id="CHEBI:58383"/>
        <dbReference type="EC" id="3.11.1.1"/>
    </reaction>
</comment>
<dbReference type="Pfam" id="PF00702">
    <property type="entry name" value="Hydrolase"/>
    <property type="match status" value="1"/>
</dbReference>
<comment type="similarity">
    <text evidence="2">Belongs to the HAD-like hydrolase superfamily. PhnX family.</text>
</comment>
<feature type="active site" description="Nucleophile" evidence="2">
    <location>
        <position position="36"/>
    </location>
</feature>
<dbReference type="GO" id="GO:0006281">
    <property type="term" value="P:DNA repair"/>
    <property type="evidence" value="ECO:0007669"/>
    <property type="project" value="TreeGrafter"/>
</dbReference>
<dbReference type="InterPro" id="IPR006439">
    <property type="entry name" value="HAD-SF_hydro_IA"/>
</dbReference>
<dbReference type="GO" id="GO:0050194">
    <property type="term" value="F:phosphonoacetaldehyde hydrolase activity"/>
    <property type="evidence" value="ECO:0007669"/>
    <property type="project" value="UniProtKB-UniRule"/>
</dbReference>
<dbReference type="InterPro" id="IPR023214">
    <property type="entry name" value="HAD_sf"/>
</dbReference>
<comment type="caution">
    <text evidence="2">Lacks conserved residue(s) required for the propagation of feature annotation.</text>
</comment>
<dbReference type="SFLD" id="SFLDG01129">
    <property type="entry name" value="C1.5:_HAD__Beta-PGM__Phosphata"/>
    <property type="match status" value="1"/>
</dbReference>
<dbReference type="InterPro" id="IPR006323">
    <property type="entry name" value="Phosphonoacetald_hydro"/>
</dbReference>
<dbReference type="InterPro" id="IPR036412">
    <property type="entry name" value="HAD-like_sf"/>
</dbReference>
<keyword evidence="2" id="KW-0460">Magnesium</keyword>
<dbReference type="GO" id="GO:0019700">
    <property type="term" value="P:organic phosphonate catabolic process"/>
    <property type="evidence" value="ECO:0007669"/>
    <property type="project" value="InterPro"/>
</dbReference>
<keyword evidence="4" id="KW-1185">Reference proteome</keyword>
<dbReference type="GO" id="GO:0000287">
    <property type="term" value="F:magnesium ion binding"/>
    <property type="evidence" value="ECO:0007669"/>
    <property type="project" value="UniProtKB-UniRule"/>
</dbReference>
<dbReference type="PANTHER" id="PTHR43434:SF19">
    <property type="entry name" value="PHOSPHONOACETALDEHYDE HYDROLASE"/>
    <property type="match status" value="1"/>
</dbReference>
<dbReference type="GO" id="GO:0005829">
    <property type="term" value="C:cytosol"/>
    <property type="evidence" value="ECO:0007669"/>
    <property type="project" value="TreeGrafter"/>
</dbReference>
<dbReference type="PANTHER" id="PTHR43434">
    <property type="entry name" value="PHOSPHOGLYCOLATE PHOSPHATASE"/>
    <property type="match status" value="1"/>
</dbReference>
<comment type="caution">
    <text evidence="3">The sequence shown here is derived from an EMBL/GenBank/DDBJ whole genome shotgun (WGS) entry which is preliminary data.</text>
</comment>
<dbReference type="Gene3D" id="3.40.50.1000">
    <property type="entry name" value="HAD superfamily/HAD-like"/>
    <property type="match status" value="1"/>
</dbReference>
<dbReference type="GO" id="GO:0008967">
    <property type="term" value="F:phosphoglycolate phosphatase activity"/>
    <property type="evidence" value="ECO:0007669"/>
    <property type="project" value="TreeGrafter"/>
</dbReference>
<dbReference type="AlphaFoldDB" id="A0A4V1INT2"/>
<dbReference type="InterPro" id="IPR050155">
    <property type="entry name" value="HAD-like_hydrolase_sf"/>
</dbReference>
<comment type="subunit">
    <text evidence="2">Homodimer.</text>
</comment>
<evidence type="ECO:0000313" key="3">
    <source>
        <dbReference type="EMBL" id="RDH44821.1"/>
    </source>
</evidence>
<dbReference type="Proteomes" id="UP000257039">
    <property type="component" value="Unassembled WGS sequence"/>
</dbReference>
<feature type="binding site" evidence="2">
    <location>
        <position position="36"/>
    </location>
    <ligand>
        <name>Mg(2+)</name>
        <dbReference type="ChEBI" id="CHEBI:18420"/>
    </ligand>
</feature>
<keyword evidence="2 3" id="KW-0378">Hydrolase</keyword>
<evidence type="ECO:0000256" key="1">
    <source>
        <dbReference type="ARBA" id="ARBA00023270"/>
    </source>
</evidence>